<proteinExistence type="predicted"/>
<feature type="domain" description="GCVT N-terminal" evidence="2">
    <location>
        <begin position="6"/>
        <end position="117"/>
    </location>
</feature>
<dbReference type="PANTHER" id="PTHR22602:SF0">
    <property type="entry name" value="TRANSFERASE CAF17, MITOCHONDRIAL-RELATED"/>
    <property type="match status" value="1"/>
</dbReference>
<dbReference type="InterPro" id="IPR027266">
    <property type="entry name" value="TrmE/GcvT-like"/>
</dbReference>
<dbReference type="OrthoDB" id="9796287at2"/>
<evidence type="ECO:0000313" key="4">
    <source>
        <dbReference type="Proteomes" id="UP000078486"/>
    </source>
</evidence>
<gene>
    <name evidence="3" type="ORF">AW736_14645</name>
</gene>
<name>A0A178IJ08_9BACT</name>
<dbReference type="Pfam" id="PF01571">
    <property type="entry name" value="GCV_T"/>
    <property type="match status" value="1"/>
</dbReference>
<accession>A0A178IJ08</accession>
<evidence type="ECO:0000259" key="2">
    <source>
        <dbReference type="Pfam" id="PF01571"/>
    </source>
</evidence>
<reference evidence="3 4" key="1">
    <citation type="submission" date="2016-01" db="EMBL/GenBank/DDBJ databases">
        <title>High potential of lignocellulose degradation of a new Verrucomicrobia species.</title>
        <authorList>
            <person name="Wang Y."/>
            <person name="Shi Y."/>
            <person name="Qiu Z."/>
            <person name="Liu S."/>
            <person name="Yang H."/>
        </authorList>
    </citation>
    <scope>NUCLEOTIDE SEQUENCE [LARGE SCALE GENOMIC DNA]</scope>
    <source>
        <strain evidence="3 4">TSB47</strain>
    </source>
</reference>
<dbReference type="NCBIfam" id="TIGR03317">
    <property type="entry name" value="ygfZ_signature"/>
    <property type="match status" value="1"/>
</dbReference>
<dbReference type="Proteomes" id="UP000078486">
    <property type="component" value="Unassembled WGS sequence"/>
</dbReference>
<dbReference type="InterPro" id="IPR017703">
    <property type="entry name" value="YgfZ/GCV_T_CS"/>
</dbReference>
<dbReference type="EMBL" id="LRRQ01000103">
    <property type="protein sequence ID" value="OAM89189.1"/>
    <property type="molecule type" value="Genomic_DNA"/>
</dbReference>
<sequence>MIFGKHVRVFHYRPAAFLRISGLDAPEFLQGQFTQDLKPIGLQDVVYGLWLNQKGRVEADGFLFRVKEAEWVLASYEGCGQAIRERLERYIVADDVVVEDETARWNGVCLLDIGGPVVSELRKQGGGVMFRGRRGGGECWEWLRPVDAEPEAGCEFLSEAEEVGFSEMERRRIEAGVPMVPRDAGPGDLPNEAGLERDAISYTKGCYLGQEVISRLKSLGRVRRRLWRVRWEEARGGGPDASPERVLPAGLFAGGRKVGELRSMARTDEGSGLAKCMGLAMLSVDGAEPGALLSWSEGGEAAVGCEFPV</sequence>
<organism evidence="3 4">
    <name type="scientific">Termitidicoccus mucosus</name>
    <dbReference type="NCBI Taxonomy" id="1184151"/>
    <lineage>
        <taxon>Bacteria</taxon>
        <taxon>Pseudomonadati</taxon>
        <taxon>Verrucomicrobiota</taxon>
        <taxon>Opitutia</taxon>
        <taxon>Opitutales</taxon>
        <taxon>Opitutaceae</taxon>
        <taxon>Termitidicoccus</taxon>
    </lineage>
</organism>
<protein>
    <recommendedName>
        <fullName evidence="2">GCVT N-terminal domain-containing protein</fullName>
    </recommendedName>
</protein>
<dbReference type="AlphaFoldDB" id="A0A178IJ08"/>
<dbReference type="InterPro" id="IPR006222">
    <property type="entry name" value="GCVT_N"/>
</dbReference>
<dbReference type="PANTHER" id="PTHR22602">
    <property type="entry name" value="TRANSFERASE CAF17, MITOCHONDRIAL-RELATED"/>
    <property type="match status" value="1"/>
</dbReference>
<evidence type="ECO:0000256" key="1">
    <source>
        <dbReference type="ARBA" id="ARBA00022946"/>
    </source>
</evidence>
<keyword evidence="1" id="KW-0809">Transit peptide</keyword>
<dbReference type="InterPro" id="IPR045179">
    <property type="entry name" value="YgfZ/GcvT"/>
</dbReference>
<dbReference type="GO" id="GO:0016226">
    <property type="term" value="P:iron-sulfur cluster assembly"/>
    <property type="evidence" value="ECO:0007669"/>
    <property type="project" value="TreeGrafter"/>
</dbReference>
<evidence type="ECO:0000313" key="3">
    <source>
        <dbReference type="EMBL" id="OAM89189.1"/>
    </source>
</evidence>
<dbReference type="SUPFAM" id="SSF103025">
    <property type="entry name" value="Folate-binding domain"/>
    <property type="match status" value="1"/>
</dbReference>
<keyword evidence="4" id="KW-1185">Reference proteome</keyword>
<comment type="caution">
    <text evidence="3">The sequence shown here is derived from an EMBL/GenBank/DDBJ whole genome shotgun (WGS) entry which is preliminary data.</text>
</comment>
<dbReference type="STRING" id="1184151.AW736_14645"/>
<dbReference type="RefSeq" id="WP_068770916.1">
    <property type="nucleotide sequence ID" value="NZ_CP109796.1"/>
</dbReference>
<dbReference type="Gene3D" id="3.30.1360.120">
    <property type="entry name" value="Probable tRNA modification gtpase trme, domain 1"/>
    <property type="match status" value="1"/>
</dbReference>